<proteinExistence type="predicted"/>
<organism evidence="1">
    <name type="scientific">uncultured Caudovirales phage</name>
    <dbReference type="NCBI Taxonomy" id="2100421"/>
    <lineage>
        <taxon>Viruses</taxon>
        <taxon>Duplodnaviria</taxon>
        <taxon>Heunggongvirae</taxon>
        <taxon>Uroviricota</taxon>
        <taxon>Caudoviricetes</taxon>
        <taxon>Peduoviridae</taxon>
        <taxon>Maltschvirus</taxon>
        <taxon>Maltschvirus maltsch</taxon>
    </lineage>
</organism>
<dbReference type="InterPro" id="IPR020342">
    <property type="entry name" value="Phage_T4_Gp16_DNA-pack"/>
</dbReference>
<accession>A0A6J5L034</accession>
<dbReference type="Gene3D" id="1.10.287.1060">
    <property type="entry name" value="ESAT-6-like"/>
    <property type="match status" value="1"/>
</dbReference>
<dbReference type="Pfam" id="PF11053">
    <property type="entry name" value="DNA_Packaging"/>
    <property type="match status" value="1"/>
</dbReference>
<reference evidence="1" key="1">
    <citation type="submission" date="2020-04" db="EMBL/GenBank/DDBJ databases">
        <authorList>
            <person name="Chiriac C."/>
            <person name="Salcher M."/>
            <person name="Ghai R."/>
            <person name="Kavagutti S V."/>
        </authorList>
    </citation>
    <scope>NUCLEOTIDE SEQUENCE</scope>
</reference>
<protein>
    <submittedName>
        <fullName evidence="1">Small terminase protein</fullName>
    </submittedName>
</protein>
<name>A0A6J5L034_9CAUD</name>
<evidence type="ECO:0000313" key="1">
    <source>
        <dbReference type="EMBL" id="CAB4126586.1"/>
    </source>
</evidence>
<sequence>MNIDNNMNKIFDLEPAEYTEIPKKKTDIIVGEPEKAIDNDFDHARDNLYDLLETGKDALLDMLEVAKQSEHPRSYEVVGNLLKQLADMNQQLLDIHAQKRKLEPGAMKEQSTSVTNNAIFVGSTNELQKLINNMNTGEQ</sequence>
<dbReference type="EMBL" id="LR796208">
    <property type="protein sequence ID" value="CAB4126586.1"/>
    <property type="molecule type" value="Genomic_DNA"/>
</dbReference>
<gene>
    <name evidence="1" type="ORF">UFOVP84_4</name>
</gene>